<evidence type="ECO:0000259" key="5">
    <source>
        <dbReference type="Pfam" id="PF04542"/>
    </source>
</evidence>
<evidence type="ECO:0000256" key="4">
    <source>
        <dbReference type="ARBA" id="ARBA00023163"/>
    </source>
</evidence>
<dbReference type="InterPro" id="IPR013324">
    <property type="entry name" value="RNA_pol_sigma_r3/r4-like"/>
</dbReference>
<dbReference type="PANTHER" id="PTHR43133:SF46">
    <property type="entry name" value="RNA POLYMERASE SIGMA-70 FACTOR ECF SUBFAMILY"/>
    <property type="match status" value="1"/>
</dbReference>
<dbReference type="RefSeq" id="WP_092895004.1">
    <property type="nucleotide sequence ID" value="NZ_FOKK01000003.1"/>
</dbReference>
<feature type="domain" description="RNA polymerase sigma factor 70 region 4 type 2" evidence="6">
    <location>
        <begin position="116"/>
        <end position="168"/>
    </location>
</feature>
<dbReference type="NCBIfam" id="TIGR02937">
    <property type="entry name" value="sigma70-ECF"/>
    <property type="match status" value="1"/>
</dbReference>
<protein>
    <submittedName>
        <fullName evidence="7">RNA polymerase sigma-70 factor, ECF subfamily</fullName>
    </submittedName>
</protein>
<evidence type="ECO:0000313" key="7">
    <source>
        <dbReference type="EMBL" id="SFA97766.1"/>
    </source>
</evidence>
<dbReference type="SUPFAM" id="SSF88946">
    <property type="entry name" value="Sigma2 domain of RNA polymerase sigma factors"/>
    <property type="match status" value="1"/>
</dbReference>
<dbReference type="PANTHER" id="PTHR43133">
    <property type="entry name" value="RNA POLYMERASE ECF-TYPE SIGMA FACTO"/>
    <property type="match status" value="1"/>
</dbReference>
<dbReference type="OrthoDB" id="941544at2"/>
<dbReference type="GO" id="GO:0003677">
    <property type="term" value="F:DNA binding"/>
    <property type="evidence" value="ECO:0007669"/>
    <property type="project" value="InterPro"/>
</dbReference>
<organism evidence="7 8">
    <name type="scientific">Algoriphagus aquimarinus</name>
    <dbReference type="NCBI Taxonomy" id="237018"/>
    <lineage>
        <taxon>Bacteria</taxon>
        <taxon>Pseudomonadati</taxon>
        <taxon>Bacteroidota</taxon>
        <taxon>Cytophagia</taxon>
        <taxon>Cytophagales</taxon>
        <taxon>Cyclobacteriaceae</taxon>
        <taxon>Algoriphagus</taxon>
    </lineage>
</organism>
<dbReference type="STRING" id="237018.SAMN04489723_10361"/>
<feature type="domain" description="RNA polymerase sigma-70 region 2" evidence="5">
    <location>
        <begin position="23"/>
        <end position="90"/>
    </location>
</feature>
<name>A0A1I0XBH2_9BACT</name>
<dbReference type="InterPro" id="IPR036388">
    <property type="entry name" value="WH-like_DNA-bd_sf"/>
</dbReference>
<dbReference type="AlphaFoldDB" id="A0A1I0XBH2"/>
<dbReference type="GO" id="GO:0006352">
    <property type="term" value="P:DNA-templated transcription initiation"/>
    <property type="evidence" value="ECO:0007669"/>
    <property type="project" value="InterPro"/>
</dbReference>
<evidence type="ECO:0000259" key="6">
    <source>
        <dbReference type="Pfam" id="PF08281"/>
    </source>
</evidence>
<dbReference type="InterPro" id="IPR013249">
    <property type="entry name" value="RNA_pol_sigma70_r4_t2"/>
</dbReference>
<accession>A0A1I0XBH2</accession>
<reference evidence="7 8" key="1">
    <citation type="submission" date="2016-10" db="EMBL/GenBank/DDBJ databases">
        <authorList>
            <person name="de Groot N.N."/>
        </authorList>
    </citation>
    <scope>NUCLEOTIDE SEQUENCE [LARGE SCALE GENOMIC DNA]</scope>
    <source>
        <strain evidence="7 8">DSM 23399</strain>
    </source>
</reference>
<dbReference type="Pfam" id="PF04542">
    <property type="entry name" value="Sigma70_r2"/>
    <property type="match status" value="1"/>
</dbReference>
<dbReference type="EMBL" id="FOKK01000003">
    <property type="protein sequence ID" value="SFA97766.1"/>
    <property type="molecule type" value="Genomic_DNA"/>
</dbReference>
<dbReference type="Gene3D" id="1.10.10.10">
    <property type="entry name" value="Winged helix-like DNA-binding domain superfamily/Winged helix DNA-binding domain"/>
    <property type="match status" value="1"/>
</dbReference>
<keyword evidence="8" id="KW-1185">Reference proteome</keyword>
<keyword evidence="2" id="KW-0805">Transcription regulation</keyword>
<dbReference type="InterPro" id="IPR014284">
    <property type="entry name" value="RNA_pol_sigma-70_dom"/>
</dbReference>
<dbReference type="SUPFAM" id="SSF88659">
    <property type="entry name" value="Sigma3 and sigma4 domains of RNA polymerase sigma factors"/>
    <property type="match status" value="1"/>
</dbReference>
<sequence>MNWTDQELIEGCKRKSAKYEEVFYKKYYGYVMGISLSYSKDKALADEITNDSFMKFFGSIKKFEDFQSVKAWLRRITVNTAIDYFRKQKKFQNQTDVSEETGIFHEVNALQDLAFQDIVNLINLLQDDHKMVFNLYEIEGYSHKEVGEKLGLTESSSRVYLARAKSQLRQLVSLHLKEYEGR</sequence>
<dbReference type="InterPro" id="IPR007627">
    <property type="entry name" value="RNA_pol_sigma70_r2"/>
</dbReference>
<evidence type="ECO:0000313" key="8">
    <source>
        <dbReference type="Proteomes" id="UP000198790"/>
    </source>
</evidence>
<evidence type="ECO:0000256" key="2">
    <source>
        <dbReference type="ARBA" id="ARBA00023015"/>
    </source>
</evidence>
<comment type="similarity">
    <text evidence="1">Belongs to the sigma-70 factor family. ECF subfamily.</text>
</comment>
<dbReference type="InterPro" id="IPR039425">
    <property type="entry name" value="RNA_pol_sigma-70-like"/>
</dbReference>
<gene>
    <name evidence="7" type="ORF">SAMN04489723_10361</name>
</gene>
<keyword evidence="4" id="KW-0804">Transcription</keyword>
<keyword evidence="3" id="KW-0731">Sigma factor</keyword>
<dbReference type="Pfam" id="PF08281">
    <property type="entry name" value="Sigma70_r4_2"/>
    <property type="match status" value="1"/>
</dbReference>
<dbReference type="CDD" id="cd06171">
    <property type="entry name" value="Sigma70_r4"/>
    <property type="match status" value="1"/>
</dbReference>
<evidence type="ECO:0000256" key="3">
    <source>
        <dbReference type="ARBA" id="ARBA00023082"/>
    </source>
</evidence>
<dbReference type="GO" id="GO:0016987">
    <property type="term" value="F:sigma factor activity"/>
    <property type="evidence" value="ECO:0007669"/>
    <property type="project" value="UniProtKB-KW"/>
</dbReference>
<dbReference type="InterPro" id="IPR013325">
    <property type="entry name" value="RNA_pol_sigma_r2"/>
</dbReference>
<dbReference type="Gene3D" id="1.10.1740.10">
    <property type="match status" value="1"/>
</dbReference>
<evidence type="ECO:0000256" key="1">
    <source>
        <dbReference type="ARBA" id="ARBA00010641"/>
    </source>
</evidence>
<dbReference type="Proteomes" id="UP000198790">
    <property type="component" value="Unassembled WGS sequence"/>
</dbReference>
<proteinExistence type="inferred from homology"/>